<dbReference type="Gene3D" id="2.60.40.420">
    <property type="entry name" value="Cupredoxins - blue copper proteins"/>
    <property type="match status" value="1"/>
</dbReference>
<feature type="chain" id="PRO_5003919673" evidence="2">
    <location>
        <begin position="40"/>
        <end position="485"/>
    </location>
</feature>
<feature type="region of interest" description="Disordered" evidence="1">
    <location>
        <begin position="159"/>
        <end position="192"/>
    </location>
</feature>
<keyword evidence="2" id="KW-0732">Signal</keyword>
<evidence type="ECO:0000313" key="3">
    <source>
        <dbReference type="EMBL" id="CCO15748.1"/>
    </source>
</evidence>
<dbReference type="Proteomes" id="UP000198341">
    <property type="component" value="Chromosome 3"/>
</dbReference>
<feature type="signal peptide" evidence="2">
    <location>
        <begin position="1"/>
        <end position="39"/>
    </location>
</feature>
<dbReference type="GeneID" id="19016754"/>
<dbReference type="RefSeq" id="XP_007514311.1">
    <property type="nucleotide sequence ID" value="XM_007514249.1"/>
</dbReference>
<dbReference type="KEGG" id="bpg:Bathy03g02160"/>
<sequence length="485" mass="53062">MTTLFFSRRRRSSSSSSSSGSALVSFLLLFCFCSLFASAKDDDDKRKPGVIPWAKIDTEKNVTIYGAYDATKTIKFEFKSDEGHDVYRVRDVDAFKSCSLDGAVPMPEVQVDFGRRGILSYVSVTPAENATLYFVCSQHCASGQKISIAHDPTVYADGDLDRDGDVDDDDAALGAEKDDDDKDDDFDREIDDDEWEDKKDFETGCPYDCEAGWESNTINSACPCGNINCTETSKSVQSIRSIGAITPGCMYVVKAFCVAEEATKTAANEDPSQVCKKFLRNKGRSEEVVRGQEHVFEDKDDDDDDDNYKLPSRGNNKVKVTFKPNSLRANETNVNVGVNSVDEDEVKELQRPERFRGKNATEGEVGNRSVFIGTILTLTPHGTVFDECVEVAIPFVRNLTDVNNATIACMKAADENSPFELIECVVENTSGTEGIATACVDSFSIATVMESDISTTSDDEDPTGGAFAKSTTFVAILVSVVLALF</sequence>
<accession>K8F2I7</accession>
<evidence type="ECO:0000313" key="4">
    <source>
        <dbReference type="Proteomes" id="UP000198341"/>
    </source>
</evidence>
<gene>
    <name evidence="3" type="ORF">Bathy03g02160</name>
</gene>
<dbReference type="EMBL" id="FO082276">
    <property type="protein sequence ID" value="CCO15748.1"/>
    <property type="molecule type" value="Genomic_DNA"/>
</dbReference>
<dbReference type="Gene3D" id="2.60.220.30">
    <property type="match status" value="1"/>
</dbReference>
<keyword evidence="4" id="KW-1185">Reference proteome</keyword>
<reference evidence="3 4" key="1">
    <citation type="submission" date="2011-10" db="EMBL/GenBank/DDBJ databases">
        <authorList>
            <person name="Genoscope - CEA"/>
        </authorList>
    </citation>
    <scope>NUCLEOTIDE SEQUENCE [LARGE SCALE GENOMIC DNA]</scope>
    <source>
        <strain evidence="3 4">RCC 1105</strain>
    </source>
</reference>
<evidence type="ECO:0000256" key="2">
    <source>
        <dbReference type="SAM" id="SignalP"/>
    </source>
</evidence>
<feature type="region of interest" description="Disordered" evidence="1">
    <location>
        <begin position="294"/>
        <end position="315"/>
    </location>
</feature>
<organism evidence="3 4">
    <name type="scientific">Bathycoccus prasinos</name>
    <dbReference type="NCBI Taxonomy" id="41875"/>
    <lineage>
        <taxon>Eukaryota</taxon>
        <taxon>Viridiplantae</taxon>
        <taxon>Chlorophyta</taxon>
        <taxon>Mamiellophyceae</taxon>
        <taxon>Mamiellales</taxon>
        <taxon>Bathycoccaceae</taxon>
        <taxon>Bathycoccus</taxon>
    </lineage>
</organism>
<proteinExistence type="predicted"/>
<dbReference type="InterPro" id="IPR008972">
    <property type="entry name" value="Cupredoxin"/>
</dbReference>
<evidence type="ECO:0000256" key="1">
    <source>
        <dbReference type="SAM" id="MobiDB-lite"/>
    </source>
</evidence>
<dbReference type="AlphaFoldDB" id="K8F2I7"/>
<name>K8F2I7_9CHLO</name>
<protein>
    <submittedName>
        <fullName evidence="3">Uncharacterized protein</fullName>
    </submittedName>
</protein>